<dbReference type="GO" id="GO:0005975">
    <property type="term" value="P:carbohydrate metabolic process"/>
    <property type="evidence" value="ECO:0007669"/>
    <property type="project" value="InterPro"/>
</dbReference>
<keyword evidence="1" id="KW-0479">Metal-binding</keyword>
<dbReference type="PANTHER" id="PTHR10587">
    <property type="entry name" value="GLYCOSYL TRANSFERASE-RELATED"/>
    <property type="match status" value="1"/>
</dbReference>
<name>A0A1Z3NCV8_BDEBC</name>
<dbReference type="CDD" id="cd10960">
    <property type="entry name" value="CE4_NodB_like_1"/>
    <property type="match status" value="1"/>
</dbReference>
<evidence type="ECO:0000313" key="5">
    <source>
        <dbReference type="EMBL" id="ASD65304.1"/>
    </source>
</evidence>
<dbReference type="GO" id="GO:0016020">
    <property type="term" value="C:membrane"/>
    <property type="evidence" value="ECO:0007669"/>
    <property type="project" value="TreeGrafter"/>
</dbReference>
<evidence type="ECO:0000256" key="1">
    <source>
        <dbReference type="ARBA" id="ARBA00022723"/>
    </source>
</evidence>
<gene>
    <name evidence="5" type="ORF">B9G79_17880</name>
</gene>
<dbReference type="Pfam" id="PF01522">
    <property type="entry name" value="Polysacc_deac_1"/>
    <property type="match status" value="1"/>
</dbReference>
<feature type="domain" description="NodB homology" evidence="4">
    <location>
        <begin position="21"/>
        <end position="136"/>
    </location>
</feature>
<feature type="chain" id="PRO_5013051744" evidence="3">
    <location>
        <begin position="20"/>
        <end position="300"/>
    </location>
</feature>
<dbReference type="OrthoDB" id="5291497at2"/>
<keyword evidence="3" id="KW-0732">Signal</keyword>
<reference evidence="5 6" key="1">
    <citation type="submission" date="2017-04" db="EMBL/GenBank/DDBJ databases">
        <title>Whole genome sequence of Bdellovibrio bacteriovorus strain SSB218315.</title>
        <authorList>
            <person name="Oyedara O."/>
            <person name="Rodriguez-Perez M.A."/>
        </authorList>
    </citation>
    <scope>NUCLEOTIDE SEQUENCE [LARGE SCALE GENOMIC DNA]</scope>
    <source>
        <strain evidence="5 6">SSB218315</strain>
    </source>
</reference>
<dbReference type="InterPro" id="IPR002509">
    <property type="entry name" value="NODB_dom"/>
</dbReference>
<evidence type="ECO:0000256" key="3">
    <source>
        <dbReference type="SAM" id="SignalP"/>
    </source>
</evidence>
<sequence length="300" mass="34666">MKSLIAVFAILIIPGFAQSTEVAITMDDFNVHEETHLPAEKRNEAILAALKKHKIKAALFVTCKHLKSPRDEKLLAEWSNQGHLIGNHTVNHNRFDAKVSVSDEIAEIQQCDEQLKSQKNFEKIFRFPMLAEGDTAEKRDAVRDWMKKNSYRNGHVTIDASDWYVDRRLRDKLATDPDFDLSKFRDFYLEHMWDRAQYYNDLSKKVLGHEVKHTLLVHYNLVNALFLDDLIAMFKKRGWKVIDAKKAFKDPVFTKLPNSMPSGQSLIWALAKESGKLEGELRYPGENDTYEKEKMDALGL</sequence>
<dbReference type="AlphaFoldDB" id="A0A1Z3NCV8"/>
<dbReference type="GO" id="GO:0046872">
    <property type="term" value="F:metal ion binding"/>
    <property type="evidence" value="ECO:0007669"/>
    <property type="project" value="UniProtKB-KW"/>
</dbReference>
<dbReference type="RefSeq" id="WP_088566687.1">
    <property type="nucleotide sequence ID" value="NZ_CP020946.1"/>
</dbReference>
<evidence type="ECO:0000259" key="4">
    <source>
        <dbReference type="Pfam" id="PF01522"/>
    </source>
</evidence>
<dbReference type="InterPro" id="IPR050248">
    <property type="entry name" value="Polysacc_deacetylase_ArnD"/>
</dbReference>
<dbReference type="PANTHER" id="PTHR10587:SF133">
    <property type="entry name" value="CHITIN DEACETYLASE 1-RELATED"/>
    <property type="match status" value="1"/>
</dbReference>
<evidence type="ECO:0000256" key="2">
    <source>
        <dbReference type="ARBA" id="ARBA00022801"/>
    </source>
</evidence>
<dbReference type="SUPFAM" id="SSF88713">
    <property type="entry name" value="Glycoside hydrolase/deacetylase"/>
    <property type="match status" value="1"/>
</dbReference>
<dbReference type="Gene3D" id="3.20.20.370">
    <property type="entry name" value="Glycoside hydrolase/deacetylase"/>
    <property type="match status" value="1"/>
</dbReference>
<dbReference type="EMBL" id="CP020946">
    <property type="protein sequence ID" value="ASD65304.1"/>
    <property type="molecule type" value="Genomic_DNA"/>
</dbReference>
<proteinExistence type="predicted"/>
<protein>
    <submittedName>
        <fullName evidence="5">Polysaccharide deacetylase</fullName>
    </submittedName>
</protein>
<dbReference type="GO" id="GO:0016810">
    <property type="term" value="F:hydrolase activity, acting on carbon-nitrogen (but not peptide) bonds"/>
    <property type="evidence" value="ECO:0007669"/>
    <property type="project" value="InterPro"/>
</dbReference>
<feature type="signal peptide" evidence="3">
    <location>
        <begin position="1"/>
        <end position="19"/>
    </location>
</feature>
<accession>A0A1Z3NCV8</accession>
<dbReference type="InterPro" id="IPR011330">
    <property type="entry name" value="Glyco_hydro/deAcase_b/a-brl"/>
</dbReference>
<dbReference type="Proteomes" id="UP000197003">
    <property type="component" value="Chromosome"/>
</dbReference>
<organism evidence="5 6">
    <name type="scientific">Bdellovibrio bacteriovorus</name>
    <dbReference type="NCBI Taxonomy" id="959"/>
    <lineage>
        <taxon>Bacteria</taxon>
        <taxon>Pseudomonadati</taxon>
        <taxon>Bdellovibrionota</taxon>
        <taxon>Bdellovibrionia</taxon>
        <taxon>Bdellovibrionales</taxon>
        <taxon>Pseudobdellovibrionaceae</taxon>
        <taxon>Bdellovibrio</taxon>
    </lineage>
</organism>
<keyword evidence="2" id="KW-0378">Hydrolase</keyword>
<evidence type="ECO:0000313" key="6">
    <source>
        <dbReference type="Proteomes" id="UP000197003"/>
    </source>
</evidence>